<comment type="caution">
    <text evidence="1">The sequence shown here is derived from an EMBL/GenBank/DDBJ whole genome shotgun (WGS) entry which is preliminary data.</text>
</comment>
<reference evidence="1" key="1">
    <citation type="journal article" date="2021" name="Environ. Microbiol.">
        <title>Gene family expansions and transcriptome signatures uncover fungal adaptations to wood decay.</title>
        <authorList>
            <person name="Hage H."/>
            <person name="Miyauchi S."/>
            <person name="Viragh M."/>
            <person name="Drula E."/>
            <person name="Min B."/>
            <person name="Chaduli D."/>
            <person name="Navarro D."/>
            <person name="Favel A."/>
            <person name="Norest M."/>
            <person name="Lesage-Meessen L."/>
            <person name="Balint B."/>
            <person name="Merenyi Z."/>
            <person name="de Eugenio L."/>
            <person name="Morin E."/>
            <person name="Martinez A.T."/>
            <person name="Baldrian P."/>
            <person name="Stursova M."/>
            <person name="Martinez M.J."/>
            <person name="Novotny C."/>
            <person name="Magnuson J.K."/>
            <person name="Spatafora J.W."/>
            <person name="Maurice S."/>
            <person name="Pangilinan J."/>
            <person name="Andreopoulos W."/>
            <person name="LaButti K."/>
            <person name="Hundley H."/>
            <person name="Na H."/>
            <person name="Kuo A."/>
            <person name="Barry K."/>
            <person name="Lipzen A."/>
            <person name="Henrissat B."/>
            <person name="Riley R."/>
            <person name="Ahrendt S."/>
            <person name="Nagy L.G."/>
            <person name="Grigoriev I.V."/>
            <person name="Martin F."/>
            <person name="Rosso M.N."/>
        </authorList>
    </citation>
    <scope>NUCLEOTIDE SEQUENCE</scope>
    <source>
        <strain evidence="1">CBS 384.51</strain>
    </source>
</reference>
<protein>
    <submittedName>
        <fullName evidence="1">Uncharacterized protein</fullName>
    </submittedName>
</protein>
<keyword evidence="2" id="KW-1185">Reference proteome</keyword>
<dbReference type="EMBL" id="MU274900">
    <property type="protein sequence ID" value="KAI0094520.1"/>
    <property type="molecule type" value="Genomic_DNA"/>
</dbReference>
<accession>A0ACB8UJN8</accession>
<dbReference type="Proteomes" id="UP001055072">
    <property type="component" value="Unassembled WGS sequence"/>
</dbReference>
<evidence type="ECO:0000313" key="2">
    <source>
        <dbReference type="Proteomes" id="UP001055072"/>
    </source>
</evidence>
<evidence type="ECO:0000313" key="1">
    <source>
        <dbReference type="EMBL" id="KAI0094520.1"/>
    </source>
</evidence>
<gene>
    <name evidence="1" type="ORF">BDY19DRAFT_913155</name>
</gene>
<organism evidence="1 2">
    <name type="scientific">Irpex rosettiformis</name>
    <dbReference type="NCBI Taxonomy" id="378272"/>
    <lineage>
        <taxon>Eukaryota</taxon>
        <taxon>Fungi</taxon>
        <taxon>Dikarya</taxon>
        <taxon>Basidiomycota</taxon>
        <taxon>Agaricomycotina</taxon>
        <taxon>Agaricomycetes</taxon>
        <taxon>Polyporales</taxon>
        <taxon>Irpicaceae</taxon>
        <taxon>Irpex</taxon>
    </lineage>
</organism>
<sequence>MSGPAVQEEQLLELMLQLRKTTPDQARAILNSQPQIAYALMAVMVNVNAVKVDVIQKTVADFTANQTATAQASSTPTPPPPATNAPAPITSRPLSSIPPPLRGPPSQAGPYARHGTPSGPPIPAPASYYGQPSSSYLPTPPTSHNSYGPGSGPPPMYGGPPPPGLPAGYQLPPAFANIPEEQKALLMNVIAMTPEDIYRRPAQERANLIQLRQTLGLPV</sequence>
<proteinExistence type="predicted"/>
<name>A0ACB8UJN8_9APHY</name>